<feature type="domain" description="Ketoreductase" evidence="4">
    <location>
        <begin position="3"/>
        <end position="188"/>
    </location>
</feature>
<dbReference type="InterPro" id="IPR057326">
    <property type="entry name" value="KR_dom"/>
</dbReference>
<dbReference type="FunFam" id="3.40.50.720:FF:000084">
    <property type="entry name" value="Short-chain dehydrogenase reductase"/>
    <property type="match status" value="1"/>
</dbReference>
<gene>
    <name evidence="5" type="ORF">ADL15_36475</name>
</gene>
<dbReference type="PRINTS" id="PR00080">
    <property type="entry name" value="SDRFAMILY"/>
</dbReference>
<keyword evidence="2" id="KW-0560">Oxidoreductase</keyword>
<dbReference type="PRINTS" id="PR00081">
    <property type="entry name" value="GDHRDH"/>
</dbReference>
<dbReference type="Proteomes" id="UP000053244">
    <property type="component" value="Unassembled WGS sequence"/>
</dbReference>
<evidence type="ECO:0000256" key="3">
    <source>
        <dbReference type="RuleBase" id="RU000363"/>
    </source>
</evidence>
<dbReference type="InterPro" id="IPR051911">
    <property type="entry name" value="SDR_oxidoreductase"/>
</dbReference>
<evidence type="ECO:0000256" key="2">
    <source>
        <dbReference type="ARBA" id="ARBA00023002"/>
    </source>
</evidence>
<dbReference type="Pfam" id="PF00106">
    <property type="entry name" value="adh_short"/>
    <property type="match status" value="1"/>
</dbReference>
<protein>
    <submittedName>
        <fullName evidence="5">Oxidoreductase</fullName>
    </submittedName>
</protein>
<evidence type="ECO:0000313" key="5">
    <source>
        <dbReference type="EMBL" id="KUL27013.1"/>
    </source>
</evidence>
<dbReference type="NCBIfam" id="NF006114">
    <property type="entry name" value="PRK08263.1"/>
    <property type="match status" value="1"/>
</dbReference>
<dbReference type="OrthoDB" id="3178062at2"/>
<keyword evidence="6" id="KW-1185">Reference proteome</keyword>
<dbReference type="RefSeq" id="WP_067701100.1">
    <property type="nucleotide sequence ID" value="NZ_LLZH01000302.1"/>
</dbReference>
<dbReference type="AlphaFoldDB" id="A0A101JHL8"/>
<dbReference type="CDD" id="cd05374">
    <property type="entry name" value="17beta-HSD-like_SDR_c"/>
    <property type="match status" value="1"/>
</dbReference>
<dbReference type="Gene3D" id="3.40.50.720">
    <property type="entry name" value="NAD(P)-binding Rossmann-like Domain"/>
    <property type="match status" value="1"/>
</dbReference>
<dbReference type="SMART" id="SM00822">
    <property type="entry name" value="PKS_KR"/>
    <property type="match status" value="1"/>
</dbReference>
<dbReference type="EMBL" id="LLZH01000302">
    <property type="protein sequence ID" value="KUL27013.1"/>
    <property type="molecule type" value="Genomic_DNA"/>
</dbReference>
<dbReference type="InterPro" id="IPR002347">
    <property type="entry name" value="SDR_fam"/>
</dbReference>
<dbReference type="InterPro" id="IPR036291">
    <property type="entry name" value="NAD(P)-bd_dom_sf"/>
</dbReference>
<comment type="similarity">
    <text evidence="1 3">Belongs to the short-chain dehydrogenases/reductases (SDR) family.</text>
</comment>
<name>A0A101JHL8_9ACTN</name>
<dbReference type="PANTHER" id="PTHR43976">
    <property type="entry name" value="SHORT CHAIN DEHYDROGENASE"/>
    <property type="match status" value="1"/>
</dbReference>
<dbReference type="SUPFAM" id="SSF51735">
    <property type="entry name" value="NAD(P)-binding Rossmann-fold domains"/>
    <property type="match status" value="1"/>
</dbReference>
<proteinExistence type="inferred from homology"/>
<reference evidence="5 6" key="1">
    <citation type="submission" date="2015-10" db="EMBL/GenBank/DDBJ databases">
        <authorList>
            <person name="Gilbert D.G."/>
        </authorList>
    </citation>
    <scope>NUCLEOTIDE SEQUENCE [LARGE SCALE GENOMIC DNA]</scope>
    <source>
        <strain evidence="5 6">NRRL B-16712</strain>
    </source>
</reference>
<dbReference type="GO" id="GO:0016491">
    <property type="term" value="F:oxidoreductase activity"/>
    <property type="evidence" value="ECO:0007669"/>
    <property type="project" value="UniProtKB-KW"/>
</dbReference>
<dbReference type="PANTHER" id="PTHR43976:SF16">
    <property type="entry name" value="SHORT-CHAIN DEHYDROGENASE_REDUCTASE FAMILY PROTEIN"/>
    <property type="match status" value="1"/>
</dbReference>
<accession>A0A101JHL8</accession>
<evidence type="ECO:0000259" key="4">
    <source>
        <dbReference type="SMART" id="SM00822"/>
    </source>
</evidence>
<evidence type="ECO:0000256" key="1">
    <source>
        <dbReference type="ARBA" id="ARBA00006484"/>
    </source>
</evidence>
<organism evidence="5 6">
    <name type="scientific">Actinoplanes awajinensis subsp. mycoplanecinus</name>
    <dbReference type="NCBI Taxonomy" id="135947"/>
    <lineage>
        <taxon>Bacteria</taxon>
        <taxon>Bacillati</taxon>
        <taxon>Actinomycetota</taxon>
        <taxon>Actinomycetes</taxon>
        <taxon>Micromonosporales</taxon>
        <taxon>Micromonosporaceae</taxon>
        <taxon>Actinoplanes</taxon>
    </lineage>
</organism>
<evidence type="ECO:0000313" key="6">
    <source>
        <dbReference type="Proteomes" id="UP000053244"/>
    </source>
</evidence>
<dbReference type="NCBIfam" id="NF004824">
    <property type="entry name" value="PRK06180.1"/>
    <property type="match status" value="1"/>
</dbReference>
<comment type="caution">
    <text evidence="5">The sequence shown here is derived from an EMBL/GenBank/DDBJ whole genome shotgun (WGS) entry which is preliminary data.</text>
</comment>
<sequence>MQQVWLITGSSRGLGRQLAESVLTAGHRLVATARRPEQLDGLVGKYGDQVRAVALDVTDPAAGRAAVAVALEAFGRLDVLVNNAGYADVASIEDVPEEEFRAQIDVNFFGVVHVTRAALPVIRAQGGGRIIQISSVGGRVGMPGLGAYQAAKWAVGGFSEVLAKEVAPFGIRVTVAEPGGMRTDWAGASMATHPVSDAYRPVIEPVVARMAAADGTQSGDPARVARVLIDLAADPEPPVHLLLGTDAVAVAAAQAAGLAASDERWRAVSESISYAG</sequence>